<evidence type="ECO:0000256" key="1">
    <source>
        <dbReference type="ARBA" id="ARBA00004123"/>
    </source>
</evidence>
<dbReference type="PANTHER" id="PTHR12610:SF12">
    <property type="entry name" value="SEQUENCE-SPECIFIC SINGLE-STRANDED DNA-BINDING PROTEIN, ISOFORM D"/>
    <property type="match status" value="1"/>
</dbReference>
<feature type="region of interest" description="Disordered" evidence="3">
    <location>
        <begin position="363"/>
        <end position="382"/>
    </location>
</feature>
<keyword evidence="5" id="KW-1185">Reference proteome</keyword>
<gene>
    <name evidence="4" type="ORF">N657DRAFT_166857</name>
</gene>
<feature type="compositionally biased region" description="Polar residues" evidence="3">
    <location>
        <begin position="227"/>
        <end position="236"/>
    </location>
</feature>
<dbReference type="Proteomes" id="UP001302602">
    <property type="component" value="Unassembled WGS sequence"/>
</dbReference>
<evidence type="ECO:0000313" key="4">
    <source>
        <dbReference type="EMBL" id="KAK4120066.1"/>
    </source>
</evidence>
<dbReference type="GO" id="GO:0045944">
    <property type="term" value="P:positive regulation of transcription by RNA polymerase II"/>
    <property type="evidence" value="ECO:0007669"/>
    <property type="project" value="TreeGrafter"/>
</dbReference>
<feature type="compositionally biased region" description="Basic and acidic residues" evidence="3">
    <location>
        <begin position="108"/>
        <end position="121"/>
    </location>
</feature>
<feature type="compositionally biased region" description="Low complexity" evidence="3">
    <location>
        <begin position="548"/>
        <end position="560"/>
    </location>
</feature>
<feature type="compositionally biased region" description="Basic and acidic residues" evidence="3">
    <location>
        <begin position="84"/>
        <end position="94"/>
    </location>
</feature>
<feature type="region of interest" description="Disordered" evidence="3">
    <location>
        <begin position="412"/>
        <end position="719"/>
    </location>
</feature>
<evidence type="ECO:0000256" key="3">
    <source>
        <dbReference type="SAM" id="MobiDB-lite"/>
    </source>
</evidence>
<protein>
    <recommendedName>
        <fullName evidence="6">LisH domain-containing protein</fullName>
    </recommendedName>
</protein>
<name>A0AAN6YZN8_9PEZI</name>
<proteinExistence type="predicted"/>
<feature type="compositionally biased region" description="Basic and acidic residues" evidence="3">
    <location>
        <begin position="243"/>
        <end position="256"/>
    </location>
</feature>
<dbReference type="EMBL" id="MU853241">
    <property type="protein sequence ID" value="KAK4120066.1"/>
    <property type="molecule type" value="Genomic_DNA"/>
</dbReference>
<evidence type="ECO:0008006" key="6">
    <source>
        <dbReference type="Google" id="ProtNLM"/>
    </source>
</evidence>
<feature type="region of interest" description="Disordered" evidence="3">
    <location>
        <begin position="227"/>
        <end position="305"/>
    </location>
</feature>
<reference evidence="4" key="1">
    <citation type="journal article" date="2023" name="Mol. Phylogenet. Evol.">
        <title>Genome-scale phylogeny and comparative genomics of the fungal order Sordariales.</title>
        <authorList>
            <person name="Hensen N."/>
            <person name="Bonometti L."/>
            <person name="Westerberg I."/>
            <person name="Brannstrom I.O."/>
            <person name="Guillou S."/>
            <person name="Cros-Aarteil S."/>
            <person name="Calhoun S."/>
            <person name="Haridas S."/>
            <person name="Kuo A."/>
            <person name="Mondo S."/>
            <person name="Pangilinan J."/>
            <person name="Riley R."/>
            <person name="LaButti K."/>
            <person name="Andreopoulos B."/>
            <person name="Lipzen A."/>
            <person name="Chen C."/>
            <person name="Yan M."/>
            <person name="Daum C."/>
            <person name="Ng V."/>
            <person name="Clum A."/>
            <person name="Steindorff A."/>
            <person name="Ohm R.A."/>
            <person name="Martin F."/>
            <person name="Silar P."/>
            <person name="Natvig D.O."/>
            <person name="Lalanne C."/>
            <person name="Gautier V."/>
            <person name="Ament-Velasquez S.L."/>
            <person name="Kruys A."/>
            <person name="Hutchinson M.I."/>
            <person name="Powell A.J."/>
            <person name="Barry K."/>
            <person name="Miller A.N."/>
            <person name="Grigoriev I.V."/>
            <person name="Debuchy R."/>
            <person name="Gladieux P."/>
            <person name="Hiltunen Thoren M."/>
            <person name="Johannesson H."/>
        </authorList>
    </citation>
    <scope>NUCLEOTIDE SEQUENCE</scope>
    <source>
        <strain evidence="4">CBS 731.68</strain>
    </source>
</reference>
<dbReference type="GeneID" id="87822823"/>
<sequence length="779" mass="82576">MNNMPGIPNMNPMGGPVVPVGPPMNVMNNGALGGPHPSAPGQMQMNDSSRTLLNTYIYEYFIRYNMFSAARGVLEADPQIKVMKDSPGKMRDENGNLMGNGLGDGMDTDAKDGLDQKRPDDLPAPNVPTPLPDSCFLYEWFCLFWDMFNSQKGKGSSGQVNQYVHHTQMRQQQQRDMLRQMRPDLAQQQFQQQMMARGMPNGMHIGVKPGNQLQRAAMANNQNPQTMQMLHQQQKAAGQMQRDPADMDGNRVRQADGEADNAPSPKRPRLEGGAPFNPSQGVMMPNGRPGQGMPGQQQAFASAPPQMHAKIASYSANLSQHHGNQMPNKPMPNAGGPQGQGSPMVPQGPDGNSLTQYYNPGDLGPGNMRAGGPNGQGTTGSNHALQDYQMQLMLLEQQNKKRLMMARQEQDLTTTGNTPRMDGPGGPGAAPGPNAQGIQGTSPPGGRSGASPNPSEQMRRANQQMANAANMGSPLPDGAQSRGSPGSISFMGGNMDPNAGPHFMNMNIAGQMNGGMRPPSSHPPFNGQMNQQQMLAVQRQQPGAQGAPMQWQGGPNGQMPGQPPQPQVQGGPAPNQRSMPPPSAPATAVAAANARNTTASPQVSNAAPPTPQQATKAAPKKKETKSAKAKAAAQKKNNANLNNAAATPAPEPTEAPQEGPTPATPMTPVNAANFVKNQGVNAGQVAPNGQPPAPAPQQQAAPVPPPTHTDPNQNTSFLDAGTMDFQDFNFSTNPLQTDNVLDGFDFDSFLQDGTNGEEGAFDFNAGFSMDQDTTIGATE</sequence>
<organism evidence="4 5">
    <name type="scientific">Parathielavia appendiculata</name>
    <dbReference type="NCBI Taxonomy" id="2587402"/>
    <lineage>
        <taxon>Eukaryota</taxon>
        <taxon>Fungi</taxon>
        <taxon>Dikarya</taxon>
        <taxon>Ascomycota</taxon>
        <taxon>Pezizomycotina</taxon>
        <taxon>Sordariomycetes</taxon>
        <taxon>Sordariomycetidae</taxon>
        <taxon>Sordariales</taxon>
        <taxon>Chaetomiaceae</taxon>
        <taxon>Parathielavia</taxon>
    </lineage>
</organism>
<feature type="compositionally biased region" description="Low complexity" evidence="3">
    <location>
        <begin position="460"/>
        <end position="471"/>
    </location>
</feature>
<comment type="subcellular location">
    <subcellularLocation>
        <location evidence="1">Nucleus</location>
    </subcellularLocation>
</comment>
<accession>A0AAN6YZN8</accession>
<dbReference type="RefSeq" id="XP_062643838.1">
    <property type="nucleotide sequence ID" value="XM_062786057.1"/>
</dbReference>
<keyword evidence="2" id="KW-0539">Nucleus</keyword>
<feature type="region of interest" description="Disordered" evidence="3">
    <location>
        <begin position="84"/>
        <end position="126"/>
    </location>
</feature>
<feature type="compositionally biased region" description="Low complexity" evidence="3">
    <location>
        <begin position="567"/>
        <end position="576"/>
    </location>
</feature>
<dbReference type="AlphaFoldDB" id="A0AAN6YZN8"/>
<dbReference type="PANTHER" id="PTHR12610">
    <property type="entry name" value="SINGLE STRANDED DNA BINDING PROTEIN"/>
    <property type="match status" value="1"/>
</dbReference>
<dbReference type="GO" id="GO:0005634">
    <property type="term" value="C:nucleus"/>
    <property type="evidence" value="ECO:0007669"/>
    <property type="project" value="UniProtKB-SubCell"/>
</dbReference>
<feature type="compositionally biased region" description="Low complexity" evidence="3">
    <location>
        <begin position="585"/>
        <end position="617"/>
    </location>
</feature>
<comment type="caution">
    <text evidence="4">The sequence shown here is derived from an EMBL/GenBank/DDBJ whole genome shotgun (WGS) entry which is preliminary data.</text>
</comment>
<evidence type="ECO:0000313" key="5">
    <source>
        <dbReference type="Proteomes" id="UP001302602"/>
    </source>
</evidence>
<feature type="region of interest" description="Disordered" evidence="3">
    <location>
        <begin position="320"/>
        <end position="350"/>
    </location>
</feature>
<evidence type="ECO:0000256" key="2">
    <source>
        <dbReference type="ARBA" id="ARBA00023242"/>
    </source>
</evidence>
<feature type="compositionally biased region" description="Low complexity" evidence="3">
    <location>
        <begin position="629"/>
        <end position="661"/>
    </location>
</feature>
<reference evidence="4" key="2">
    <citation type="submission" date="2023-05" db="EMBL/GenBank/DDBJ databases">
        <authorList>
            <consortium name="Lawrence Berkeley National Laboratory"/>
            <person name="Steindorff A."/>
            <person name="Hensen N."/>
            <person name="Bonometti L."/>
            <person name="Westerberg I."/>
            <person name="Brannstrom I.O."/>
            <person name="Guillou S."/>
            <person name="Cros-Aarteil S."/>
            <person name="Calhoun S."/>
            <person name="Haridas S."/>
            <person name="Kuo A."/>
            <person name="Mondo S."/>
            <person name="Pangilinan J."/>
            <person name="Riley R."/>
            <person name="Labutti K."/>
            <person name="Andreopoulos B."/>
            <person name="Lipzen A."/>
            <person name="Chen C."/>
            <person name="Yanf M."/>
            <person name="Daum C."/>
            <person name="Ng V."/>
            <person name="Clum A."/>
            <person name="Ohm R."/>
            <person name="Martin F."/>
            <person name="Silar P."/>
            <person name="Natvig D."/>
            <person name="Lalanne C."/>
            <person name="Gautier V."/>
            <person name="Ament-Velasquez S.L."/>
            <person name="Kruys A."/>
            <person name="Hutchinson M.I."/>
            <person name="Powell A.J."/>
            <person name="Barry K."/>
            <person name="Miller A.N."/>
            <person name="Grigoriev I.V."/>
            <person name="Debuchy R."/>
            <person name="Gladieux P."/>
            <person name="Thoren M.H."/>
            <person name="Johannesson H."/>
        </authorList>
    </citation>
    <scope>NUCLEOTIDE SEQUENCE</scope>
    <source>
        <strain evidence="4">CBS 731.68</strain>
    </source>
</reference>
<feature type="compositionally biased region" description="Polar residues" evidence="3">
    <location>
        <begin position="527"/>
        <end position="543"/>
    </location>
</feature>